<proteinExistence type="predicted"/>
<dbReference type="SMART" id="SM00267">
    <property type="entry name" value="GGDEF"/>
    <property type="match status" value="1"/>
</dbReference>
<dbReference type="Pfam" id="PF00990">
    <property type="entry name" value="GGDEF"/>
    <property type="match status" value="1"/>
</dbReference>
<dbReference type="RefSeq" id="WP_043524245.1">
    <property type="nucleotide sequence ID" value="NZ_BAABKU010000020.1"/>
</dbReference>
<evidence type="ECO:0000313" key="4">
    <source>
        <dbReference type="EMBL" id="KHD77348.1"/>
    </source>
</evidence>
<dbReference type="Gene3D" id="3.30.70.270">
    <property type="match status" value="1"/>
</dbReference>
<reference evidence="4 5" key="1">
    <citation type="submission" date="2014-10" db="EMBL/GenBank/DDBJ databases">
        <title>Draft genome sequence of Actinoplanes utahensis NRRL 12052.</title>
        <authorList>
            <person name="Velasco-Bucheli B."/>
            <person name="del Cerro C."/>
            <person name="Hormigo D."/>
            <person name="Garcia J.L."/>
            <person name="Acebal C."/>
            <person name="Arroyo M."/>
            <person name="de la Mata I."/>
        </authorList>
    </citation>
    <scope>NUCLEOTIDE SEQUENCE [LARGE SCALE GENOMIC DNA]</scope>
    <source>
        <strain evidence="4 5">NRRL 12052</strain>
    </source>
</reference>
<evidence type="ECO:0000259" key="3">
    <source>
        <dbReference type="PROSITE" id="PS50887"/>
    </source>
</evidence>
<evidence type="ECO:0000256" key="1">
    <source>
        <dbReference type="SAM" id="Phobius"/>
    </source>
</evidence>
<dbReference type="PANTHER" id="PTHR33121:SF79">
    <property type="entry name" value="CYCLIC DI-GMP PHOSPHODIESTERASE PDED-RELATED"/>
    <property type="match status" value="1"/>
</dbReference>
<dbReference type="GO" id="GO:0071111">
    <property type="term" value="F:cyclic-guanylate-specific phosphodiesterase activity"/>
    <property type="evidence" value="ECO:0007669"/>
    <property type="project" value="InterPro"/>
</dbReference>
<feature type="domain" description="GGDEF" evidence="3">
    <location>
        <begin position="366"/>
        <end position="499"/>
    </location>
</feature>
<keyword evidence="1" id="KW-0472">Membrane</keyword>
<feature type="transmembrane region" description="Helical" evidence="1">
    <location>
        <begin position="58"/>
        <end position="77"/>
    </location>
</feature>
<dbReference type="eggNOG" id="COG5001">
    <property type="taxonomic scope" value="Bacteria"/>
</dbReference>
<dbReference type="CDD" id="cd01948">
    <property type="entry name" value="EAL"/>
    <property type="match status" value="1"/>
</dbReference>
<name>A0A0A6UQQ1_ACTUT</name>
<feature type="transmembrane region" description="Helical" evidence="1">
    <location>
        <begin position="246"/>
        <end position="264"/>
    </location>
</feature>
<feature type="transmembrane region" description="Helical" evidence="1">
    <location>
        <begin position="276"/>
        <end position="298"/>
    </location>
</feature>
<sequence length="770" mass="82485">MTHTPAHVDQADAVDRDEGILTSRIFRQARVLVAGLGFLYALTTLAPFATRPDLLDNGFYPVVLICTCLLALARPLLARRNRTAWLLIALAVTSWSIGDIYWQAAFSDAAVIPVPSLADAFYVGMYPLAYLGLILLARAGSKRLPASVWLDGLVSSLAAGAVFSAIALADVLAKADADNSAATLTNLSYPIGDLLLLVVTVAALAMVRWRRDPAWWLLGIGAGFFAIADTAYLFSLANNTYSDGNWVDGVWMAGLTLMALAGSARSRGPVEEARAFATLIVPILFSLCALGVLIVGTFVEIHPISIILASGCLIAAGGRTALTFEQARELARTQKAANTDLLSGLGNRRVLDAELPALLSKITPGSQLALTIITVDHLPDINAILGYSTGDTIIDTVGARLRENLPEDAIPARLGGVEMAVLRMFGPGELNNIDGQTRALLRKLATPVPVGEGAVQIELSTGIALAPMHANRPADLIRCAVDALRVAKENRSEVETYGRSADFGNEFGPSVFPDLLRAVEKSEFATYFQPKIDLATGRPIAMEAILRWHHPTLGVIDADRVRPLAVRLGLARQLTRILLESALATCGYWLRQGIEMGVAIDVTAADVLDARLPYELGPLINKFGLPYGAVTLEISEEVLLIDPRRTSNALGQLRHFGVRLSLDHYGRSAPSLTRLRSTPVEELKLDPAFVTPILESPQDAAVVRSTVELAKSLNITTVVEGVDSRELYDAVVQIGCTGGQGSALGPIMNGDELHAWVGQQAQRQAAPARY</sequence>
<dbReference type="InterPro" id="IPR001633">
    <property type="entry name" value="EAL_dom"/>
</dbReference>
<feature type="transmembrane region" description="Helical" evidence="1">
    <location>
        <begin position="29"/>
        <end position="46"/>
    </location>
</feature>
<organism evidence="4 5">
    <name type="scientific">Actinoplanes utahensis</name>
    <dbReference type="NCBI Taxonomy" id="1869"/>
    <lineage>
        <taxon>Bacteria</taxon>
        <taxon>Bacillati</taxon>
        <taxon>Actinomycetota</taxon>
        <taxon>Actinomycetes</taxon>
        <taxon>Micromonosporales</taxon>
        <taxon>Micromonosporaceae</taxon>
        <taxon>Actinoplanes</taxon>
    </lineage>
</organism>
<dbReference type="SMART" id="SM00052">
    <property type="entry name" value="EAL"/>
    <property type="match status" value="1"/>
</dbReference>
<feature type="transmembrane region" description="Helical" evidence="1">
    <location>
        <begin position="214"/>
        <end position="234"/>
    </location>
</feature>
<protein>
    <recommendedName>
        <fullName evidence="6">Diguanylate cyclase</fullName>
    </recommendedName>
</protein>
<keyword evidence="5" id="KW-1185">Reference proteome</keyword>
<dbReference type="Gene3D" id="3.20.20.450">
    <property type="entry name" value="EAL domain"/>
    <property type="match status" value="1"/>
</dbReference>
<dbReference type="InterPro" id="IPR000160">
    <property type="entry name" value="GGDEF_dom"/>
</dbReference>
<dbReference type="STRING" id="1869.MB27_11325"/>
<feature type="transmembrane region" description="Helical" evidence="1">
    <location>
        <begin position="84"/>
        <end position="104"/>
    </location>
</feature>
<keyword evidence="1" id="KW-1133">Transmembrane helix</keyword>
<dbReference type="SUPFAM" id="SSF55073">
    <property type="entry name" value="Nucleotide cyclase"/>
    <property type="match status" value="1"/>
</dbReference>
<dbReference type="OrthoDB" id="23692at2"/>
<dbReference type="Pfam" id="PF00563">
    <property type="entry name" value="EAL"/>
    <property type="match status" value="1"/>
</dbReference>
<accession>A0A0A6UQQ1</accession>
<evidence type="ECO:0000259" key="2">
    <source>
        <dbReference type="PROSITE" id="PS50883"/>
    </source>
</evidence>
<dbReference type="PANTHER" id="PTHR33121">
    <property type="entry name" value="CYCLIC DI-GMP PHOSPHODIESTERASE PDEF"/>
    <property type="match status" value="1"/>
</dbReference>
<feature type="domain" description="EAL" evidence="2">
    <location>
        <begin position="508"/>
        <end position="761"/>
    </location>
</feature>
<evidence type="ECO:0000313" key="5">
    <source>
        <dbReference type="Proteomes" id="UP000054537"/>
    </source>
</evidence>
<dbReference type="AlphaFoldDB" id="A0A0A6UQQ1"/>
<dbReference type="NCBIfam" id="TIGR00254">
    <property type="entry name" value="GGDEF"/>
    <property type="match status" value="1"/>
</dbReference>
<feature type="transmembrane region" description="Helical" evidence="1">
    <location>
        <begin position="116"/>
        <end position="136"/>
    </location>
</feature>
<dbReference type="PROSITE" id="PS50887">
    <property type="entry name" value="GGDEF"/>
    <property type="match status" value="1"/>
</dbReference>
<dbReference type="InterPro" id="IPR050706">
    <property type="entry name" value="Cyclic-di-GMP_PDE-like"/>
</dbReference>
<dbReference type="CDD" id="cd01949">
    <property type="entry name" value="GGDEF"/>
    <property type="match status" value="1"/>
</dbReference>
<dbReference type="SUPFAM" id="SSF141868">
    <property type="entry name" value="EAL domain-like"/>
    <property type="match status" value="1"/>
</dbReference>
<dbReference type="PROSITE" id="PS50883">
    <property type="entry name" value="EAL"/>
    <property type="match status" value="1"/>
</dbReference>
<feature type="transmembrane region" description="Helical" evidence="1">
    <location>
        <begin position="189"/>
        <end position="207"/>
    </location>
</feature>
<comment type="caution">
    <text evidence="4">The sequence shown here is derived from an EMBL/GenBank/DDBJ whole genome shotgun (WGS) entry which is preliminary data.</text>
</comment>
<evidence type="ECO:0008006" key="6">
    <source>
        <dbReference type="Google" id="ProtNLM"/>
    </source>
</evidence>
<dbReference type="InterPro" id="IPR035919">
    <property type="entry name" value="EAL_sf"/>
</dbReference>
<keyword evidence="1" id="KW-0812">Transmembrane</keyword>
<feature type="transmembrane region" description="Helical" evidence="1">
    <location>
        <begin position="148"/>
        <end position="169"/>
    </location>
</feature>
<dbReference type="InterPro" id="IPR029787">
    <property type="entry name" value="Nucleotide_cyclase"/>
</dbReference>
<dbReference type="EMBL" id="JRTT01000011">
    <property type="protein sequence ID" value="KHD77348.1"/>
    <property type="molecule type" value="Genomic_DNA"/>
</dbReference>
<dbReference type="InterPro" id="IPR043128">
    <property type="entry name" value="Rev_trsase/Diguanyl_cyclase"/>
</dbReference>
<dbReference type="Proteomes" id="UP000054537">
    <property type="component" value="Unassembled WGS sequence"/>
</dbReference>
<gene>
    <name evidence="4" type="ORF">MB27_11325</name>
</gene>